<dbReference type="OrthoDB" id="501008at2"/>
<dbReference type="InterPro" id="IPR001107">
    <property type="entry name" value="Band_7"/>
</dbReference>
<keyword evidence="4" id="KW-1185">Reference proteome</keyword>
<sequence>MTPIVIIVALLVLVGLVSLAWFGRVVVPPDEVGIVTRRYGRADAQFRRITPRASRGVWARTLLPDRYTWLLPGLYEVTFVARVRIPVDSIGVVTAREGRKKPPGRTVGRAVECDFFQDGAAFLLNGGEQGVQAVTLSGGHAYDLNAALFTVELAPRTYVGSGTIGLVSARDGRIRPPDRFFGPHVECDNFQDGEAFLAGGGEQGRQMAVLAGGSYYDINPALFEVVTTDNVTTERFRGSGLTTHHLQEITVPVGFTGVVVTLDGADPEEDADDELGPRVPGHRRFQLPWVFLENGGRRGVQAETLGEGPVYTLNPWFVRVMLVPTRLLILEWMYKTASASRNYDAQLRQIVVTVQGHRLSVEMSQTLVIPRKSAPQLIREFGGTQISGLGGLENDPIPVQRFVERVLGATVASYFNEIAAASTVSEFLSTYAETRTDLAAQVRTALEAAGVEARLTTLGEFRAEDESLNDALKRTFEAEQRGEWLAHEQKNADIELAIEERRLVVERHRAALELDGEIEALGRDNVAMIRIIREISGMQVPRYIGGGDISSYIDTLPMSAVARMMDRVKSLRSEQQLDGAEEAPVLPEGRGPAVDAETVEAVEDGEIEE</sequence>
<evidence type="ECO:0000313" key="3">
    <source>
        <dbReference type="EMBL" id="TSB24481.1"/>
    </source>
</evidence>
<feature type="compositionally biased region" description="Acidic residues" evidence="1">
    <location>
        <begin position="597"/>
        <end position="609"/>
    </location>
</feature>
<evidence type="ECO:0000256" key="1">
    <source>
        <dbReference type="SAM" id="MobiDB-lite"/>
    </source>
</evidence>
<feature type="domain" description="Band 7" evidence="2">
    <location>
        <begin position="295"/>
        <end position="486"/>
    </location>
</feature>
<dbReference type="Pfam" id="PF01145">
    <property type="entry name" value="Band_7"/>
    <property type="match status" value="1"/>
</dbReference>
<dbReference type="Proteomes" id="UP000320888">
    <property type="component" value="Unassembled WGS sequence"/>
</dbReference>
<dbReference type="RefSeq" id="WP_143944649.1">
    <property type="nucleotide sequence ID" value="NZ_VKLS01000591.1"/>
</dbReference>
<name>A0A553Y5K4_9ACTN</name>
<feature type="region of interest" description="Disordered" evidence="1">
    <location>
        <begin position="572"/>
        <end position="609"/>
    </location>
</feature>
<protein>
    <recommendedName>
        <fullName evidence="2">Band 7 domain-containing protein</fullName>
    </recommendedName>
</protein>
<dbReference type="AlphaFoldDB" id="A0A553Y5K4"/>
<gene>
    <name evidence="3" type="ORF">FNZ23_27345</name>
</gene>
<organism evidence="3 4">
    <name type="scientific">Streptomyces benahoarensis</name>
    <dbReference type="NCBI Taxonomy" id="2595054"/>
    <lineage>
        <taxon>Bacteria</taxon>
        <taxon>Bacillati</taxon>
        <taxon>Actinomycetota</taxon>
        <taxon>Actinomycetes</taxon>
        <taxon>Kitasatosporales</taxon>
        <taxon>Streptomycetaceae</taxon>
        <taxon>Streptomyces</taxon>
    </lineage>
</organism>
<evidence type="ECO:0000313" key="4">
    <source>
        <dbReference type="Proteomes" id="UP000320888"/>
    </source>
</evidence>
<accession>A0A553Y5K4</accession>
<dbReference type="EMBL" id="VKLS01000591">
    <property type="protein sequence ID" value="TSB24481.1"/>
    <property type="molecule type" value="Genomic_DNA"/>
</dbReference>
<proteinExistence type="predicted"/>
<evidence type="ECO:0000259" key="2">
    <source>
        <dbReference type="Pfam" id="PF01145"/>
    </source>
</evidence>
<comment type="caution">
    <text evidence="3">The sequence shown here is derived from an EMBL/GenBank/DDBJ whole genome shotgun (WGS) entry which is preliminary data.</text>
</comment>
<reference evidence="3 4" key="1">
    <citation type="submission" date="2019-07" db="EMBL/GenBank/DDBJ databases">
        <title>Draft genome for Streptomyces benahoarensis MZ03-48.</title>
        <authorList>
            <person name="Gonzalez-Pimentel J.L."/>
        </authorList>
    </citation>
    <scope>NUCLEOTIDE SEQUENCE [LARGE SCALE GENOMIC DNA]</scope>
    <source>
        <strain evidence="3 4">MZ03-48</strain>
    </source>
</reference>